<evidence type="ECO:0000256" key="5">
    <source>
        <dbReference type="ARBA" id="ARBA00022679"/>
    </source>
</evidence>
<keyword evidence="4" id="KW-0597">Phosphoprotein</keyword>
<evidence type="ECO:0000256" key="7">
    <source>
        <dbReference type="ARBA" id="ARBA00023012"/>
    </source>
</evidence>
<evidence type="ECO:0000256" key="3">
    <source>
        <dbReference type="ARBA" id="ARBA00012438"/>
    </source>
</evidence>
<dbReference type="Pfam" id="PF02518">
    <property type="entry name" value="HATPase_c"/>
    <property type="match status" value="1"/>
</dbReference>
<dbReference type="SUPFAM" id="SSF55874">
    <property type="entry name" value="ATPase domain of HSP90 chaperone/DNA topoisomerase II/histidine kinase"/>
    <property type="match status" value="1"/>
</dbReference>
<keyword evidence="7" id="KW-0902">Two-component regulatory system</keyword>
<dbReference type="RefSeq" id="WP_272734651.1">
    <property type="nucleotide sequence ID" value="NZ_CP116942.1"/>
</dbReference>
<keyword evidence="12" id="KW-1185">Reference proteome</keyword>
<feature type="transmembrane region" description="Helical" evidence="9">
    <location>
        <begin position="103"/>
        <end position="124"/>
    </location>
</feature>
<name>A0AAE9YC09_9ACTN</name>
<feature type="transmembrane region" description="Helical" evidence="9">
    <location>
        <begin position="74"/>
        <end position="97"/>
    </location>
</feature>
<evidence type="ECO:0000256" key="6">
    <source>
        <dbReference type="ARBA" id="ARBA00022777"/>
    </source>
</evidence>
<dbReference type="PRINTS" id="PR00344">
    <property type="entry name" value="BCTRLSENSOR"/>
</dbReference>
<reference evidence="11" key="1">
    <citation type="submission" date="2023-01" db="EMBL/GenBank/DDBJ databases">
        <title>The diversity of Class Acidimicrobiia in South China Sea sediment environments and the proposal of Iamia marina sp. nov., a novel species of the genus Iamia.</title>
        <authorList>
            <person name="He Y."/>
            <person name="Tian X."/>
        </authorList>
    </citation>
    <scope>NUCLEOTIDE SEQUENCE</scope>
    <source>
        <strain evidence="11">DSM 19957</strain>
    </source>
</reference>
<accession>A0AAE9YC09</accession>
<evidence type="ECO:0000259" key="10">
    <source>
        <dbReference type="PROSITE" id="PS50109"/>
    </source>
</evidence>
<dbReference type="InterPro" id="IPR004358">
    <property type="entry name" value="Sig_transdc_His_kin-like_C"/>
</dbReference>
<dbReference type="AlphaFoldDB" id="A0AAE9YC09"/>
<dbReference type="PROSITE" id="PS50109">
    <property type="entry name" value="HIS_KIN"/>
    <property type="match status" value="1"/>
</dbReference>
<keyword evidence="9" id="KW-1133">Transmembrane helix</keyword>
<feature type="region of interest" description="Disordered" evidence="8">
    <location>
        <begin position="146"/>
        <end position="172"/>
    </location>
</feature>
<dbReference type="InterPro" id="IPR036097">
    <property type="entry name" value="HisK_dim/P_sf"/>
</dbReference>
<dbReference type="Gene3D" id="1.10.287.130">
    <property type="match status" value="1"/>
</dbReference>
<protein>
    <recommendedName>
        <fullName evidence="3">histidine kinase</fullName>
        <ecNumber evidence="3">2.7.13.3</ecNumber>
    </recommendedName>
</protein>
<dbReference type="Gene3D" id="3.30.565.10">
    <property type="entry name" value="Histidine kinase-like ATPase, C-terminal domain"/>
    <property type="match status" value="1"/>
</dbReference>
<dbReference type="GO" id="GO:0005886">
    <property type="term" value="C:plasma membrane"/>
    <property type="evidence" value="ECO:0007669"/>
    <property type="project" value="UniProtKB-SubCell"/>
</dbReference>
<dbReference type="SUPFAM" id="SSF47384">
    <property type="entry name" value="Homodimeric domain of signal transducing histidine kinase"/>
    <property type="match status" value="1"/>
</dbReference>
<dbReference type="InterPro" id="IPR003661">
    <property type="entry name" value="HisK_dim/P_dom"/>
</dbReference>
<dbReference type="SMART" id="SM00388">
    <property type="entry name" value="HisKA"/>
    <property type="match status" value="1"/>
</dbReference>
<evidence type="ECO:0000313" key="11">
    <source>
        <dbReference type="EMBL" id="WCO65126.1"/>
    </source>
</evidence>
<evidence type="ECO:0000256" key="8">
    <source>
        <dbReference type="SAM" id="MobiDB-lite"/>
    </source>
</evidence>
<dbReference type="FunFam" id="1.10.287.130:FF:000001">
    <property type="entry name" value="Two-component sensor histidine kinase"/>
    <property type="match status" value="1"/>
</dbReference>
<gene>
    <name evidence="11" type="ORF">PO878_11520</name>
</gene>
<evidence type="ECO:0000256" key="1">
    <source>
        <dbReference type="ARBA" id="ARBA00000085"/>
    </source>
</evidence>
<dbReference type="SMART" id="SM00387">
    <property type="entry name" value="HATPase_c"/>
    <property type="match status" value="1"/>
</dbReference>
<keyword evidence="9" id="KW-0472">Membrane</keyword>
<evidence type="ECO:0000313" key="12">
    <source>
        <dbReference type="Proteomes" id="UP001216390"/>
    </source>
</evidence>
<comment type="subcellular location">
    <subcellularLocation>
        <location evidence="2">Cell membrane</location>
    </subcellularLocation>
</comment>
<dbReference type="Pfam" id="PF00512">
    <property type="entry name" value="HisKA"/>
    <property type="match status" value="1"/>
</dbReference>
<dbReference type="PANTHER" id="PTHR43047">
    <property type="entry name" value="TWO-COMPONENT HISTIDINE PROTEIN KINASE"/>
    <property type="match status" value="1"/>
</dbReference>
<keyword evidence="5" id="KW-0808">Transferase</keyword>
<dbReference type="InterPro" id="IPR036890">
    <property type="entry name" value="HATPase_C_sf"/>
</dbReference>
<keyword evidence="6 11" id="KW-0418">Kinase</keyword>
<feature type="transmembrane region" description="Helical" evidence="9">
    <location>
        <begin position="40"/>
        <end position="62"/>
    </location>
</feature>
<dbReference type="InterPro" id="IPR005467">
    <property type="entry name" value="His_kinase_dom"/>
</dbReference>
<dbReference type="GO" id="GO:0000155">
    <property type="term" value="F:phosphorelay sensor kinase activity"/>
    <property type="evidence" value="ECO:0007669"/>
    <property type="project" value="InterPro"/>
</dbReference>
<dbReference type="CDD" id="cd00082">
    <property type="entry name" value="HisKA"/>
    <property type="match status" value="1"/>
</dbReference>
<dbReference type="InterPro" id="IPR003594">
    <property type="entry name" value="HATPase_dom"/>
</dbReference>
<comment type="catalytic activity">
    <reaction evidence="1">
        <text>ATP + protein L-histidine = ADP + protein N-phospho-L-histidine.</text>
        <dbReference type="EC" id="2.7.13.3"/>
    </reaction>
</comment>
<evidence type="ECO:0000256" key="4">
    <source>
        <dbReference type="ARBA" id="ARBA00022553"/>
    </source>
</evidence>
<dbReference type="GO" id="GO:0009927">
    <property type="term" value="F:histidine phosphotransfer kinase activity"/>
    <property type="evidence" value="ECO:0007669"/>
    <property type="project" value="TreeGrafter"/>
</dbReference>
<dbReference type="Proteomes" id="UP001216390">
    <property type="component" value="Chromosome"/>
</dbReference>
<evidence type="ECO:0000256" key="2">
    <source>
        <dbReference type="ARBA" id="ARBA00004236"/>
    </source>
</evidence>
<dbReference type="EMBL" id="CP116942">
    <property type="protein sequence ID" value="WCO65126.1"/>
    <property type="molecule type" value="Genomic_DNA"/>
</dbReference>
<sequence>MTAPTQASGARTGLAAAVAAAGLVVAGVVAAVAGVPLGDALALFVFALAGSAAAVLVVVALARLGHGTSLFGRLLVVVAVATAATASGVALAARAMFLSPHDLGVLGVVLTVSAALAGAGAVVLSGRVADEAGALSRLAQHLGTLGPLAPDADPEADGDGRARGPGPDGADIRSTEMRAVADELRTAHDRLDRARRRALALDASRRELVAWVSHDLRSPIASVRAMAEALEDGIVADAESVARYHHSIRTEAERLGTLVDDLFELSRISSGVAATESEELVALDELLLEVVEGAGGQADTRGVGLAHRLAADEAPLVPADLRRVLRNLVDNAIAATDAGGRVTVEGRLARADDDHPALTVEVTDECGGIDDVHIPRLFEVGYRADAARRRSDGGGGLGLAIARGLLEAHDGRISVANDGPGCRFTVSLPLPADA</sequence>
<dbReference type="EC" id="2.7.13.3" evidence="3"/>
<proteinExistence type="predicted"/>
<organism evidence="11 12">
    <name type="scientific">Iamia majanohamensis</name>
    <dbReference type="NCBI Taxonomy" id="467976"/>
    <lineage>
        <taxon>Bacteria</taxon>
        <taxon>Bacillati</taxon>
        <taxon>Actinomycetota</taxon>
        <taxon>Acidimicrobiia</taxon>
        <taxon>Acidimicrobiales</taxon>
        <taxon>Iamiaceae</taxon>
        <taxon>Iamia</taxon>
    </lineage>
</organism>
<keyword evidence="9" id="KW-0812">Transmembrane</keyword>
<dbReference type="KEGG" id="ima:PO878_11520"/>
<dbReference type="PANTHER" id="PTHR43047:SF72">
    <property type="entry name" value="OSMOSENSING HISTIDINE PROTEIN KINASE SLN1"/>
    <property type="match status" value="1"/>
</dbReference>
<feature type="domain" description="Histidine kinase" evidence="10">
    <location>
        <begin position="211"/>
        <end position="432"/>
    </location>
</feature>
<evidence type="ECO:0000256" key="9">
    <source>
        <dbReference type="SAM" id="Phobius"/>
    </source>
</evidence>